<organism evidence="2 3">
    <name type="scientific">Azoarcus taiwanensis</name>
    <dbReference type="NCBI Taxonomy" id="666964"/>
    <lineage>
        <taxon>Bacteria</taxon>
        <taxon>Pseudomonadati</taxon>
        <taxon>Pseudomonadota</taxon>
        <taxon>Betaproteobacteria</taxon>
        <taxon>Rhodocyclales</taxon>
        <taxon>Zoogloeaceae</taxon>
        <taxon>Azoarcus</taxon>
    </lineage>
</organism>
<keyword evidence="3" id="KW-1185">Reference proteome</keyword>
<protein>
    <submittedName>
        <fullName evidence="2">GNAT family N-acetyltransferase</fullName>
    </submittedName>
</protein>
<dbReference type="InterPro" id="IPR000182">
    <property type="entry name" value="GNAT_dom"/>
</dbReference>
<accession>A0A972JA54</accession>
<evidence type="ECO:0000259" key="1">
    <source>
        <dbReference type="Pfam" id="PF13673"/>
    </source>
</evidence>
<name>A0A972JA54_9RHOO</name>
<dbReference type="AlphaFoldDB" id="A0A972JA54"/>
<feature type="non-terminal residue" evidence="2">
    <location>
        <position position="1"/>
    </location>
</feature>
<comment type="caution">
    <text evidence="2">The sequence shown here is derived from an EMBL/GenBank/DDBJ whole genome shotgun (WGS) entry which is preliminary data.</text>
</comment>
<feature type="domain" description="N-acetyltransferase" evidence="1">
    <location>
        <begin position="7"/>
        <end position="48"/>
    </location>
</feature>
<dbReference type="Proteomes" id="UP000599523">
    <property type="component" value="Unassembled WGS sequence"/>
</dbReference>
<dbReference type="EMBL" id="WTVM01000013">
    <property type="protein sequence ID" value="NMG02077.1"/>
    <property type="molecule type" value="Genomic_DNA"/>
</dbReference>
<reference evidence="2" key="1">
    <citation type="submission" date="2019-12" db="EMBL/GenBank/DDBJ databases">
        <title>Comparative genomics gives insights into the taxonomy of the Azoarcus-Aromatoleum group and reveals separate origins of nif in the plant-associated Azoarcus and non-plant-associated Aromatoleum sub-groups.</title>
        <authorList>
            <person name="Lafos M."/>
            <person name="Maluk M."/>
            <person name="Batista M."/>
            <person name="Junghare M."/>
            <person name="Carmona M."/>
            <person name="Faoro H."/>
            <person name="Cruz L.M."/>
            <person name="Battistoni F."/>
            <person name="De Souza E."/>
            <person name="Pedrosa F."/>
            <person name="Chen W.-M."/>
            <person name="Poole P.S."/>
            <person name="Dixon R.A."/>
            <person name="James E.K."/>
        </authorList>
    </citation>
    <scope>NUCLEOTIDE SEQUENCE</scope>
    <source>
        <strain evidence="2">NSC3</strain>
    </source>
</reference>
<dbReference type="InterPro" id="IPR016181">
    <property type="entry name" value="Acyl_CoA_acyltransferase"/>
</dbReference>
<dbReference type="SUPFAM" id="SSF55729">
    <property type="entry name" value="Acyl-CoA N-acyltransferases (Nat)"/>
    <property type="match status" value="1"/>
</dbReference>
<evidence type="ECO:0000313" key="2">
    <source>
        <dbReference type="EMBL" id="NMG02077.1"/>
    </source>
</evidence>
<sequence>DEAKRLGMDQLVLNAQLTAEGFYARFGFQPEGEVFMEAGIAHREMRRRL</sequence>
<gene>
    <name evidence="2" type="ORF">GPA21_03715</name>
</gene>
<dbReference type="Gene3D" id="3.40.630.30">
    <property type="match status" value="1"/>
</dbReference>
<dbReference type="GO" id="GO:0016747">
    <property type="term" value="F:acyltransferase activity, transferring groups other than amino-acyl groups"/>
    <property type="evidence" value="ECO:0007669"/>
    <property type="project" value="InterPro"/>
</dbReference>
<dbReference type="Pfam" id="PF13673">
    <property type="entry name" value="Acetyltransf_10"/>
    <property type="match status" value="1"/>
</dbReference>
<proteinExistence type="predicted"/>
<evidence type="ECO:0000313" key="3">
    <source>
        <dbReference type="Proteomes" id="UP000599523"/>
    </source>
</evidence>